<evidence type="ECO:0000313" key="12">
    <source>
        <dbReference type="EMBL" id="WNC73051.1"/>
    </source>
</evidence>
<feature type="domain" description="GH10" evidence="11">
    <location>
        <begin position="266"/>
        <end position="535"/>
    </location>
</feature>
<dbReference type="PANTHER" id="PTHR31490">
    <property type="entry name" value="GLYCOSYL HYDROLASE"/>
    <property type="match status" value="1"/>
</dbReference>
<evidence type="ECO:0000259" key="11">
    <source>
        <dbReference type="PROSITE" id="PS51760"/>
    </source>
</evidence>
<comment type="similarity">
    <text evidence="2">Belongs to the glycosyl hydrolase 10 (cellulase F) family.</text>
</comment>
<feature type="signal peptide" evidence="10">
    <location>
        <begin position="1"/>
        <end position="24"/>
    </location>
</feature>
<dbReference type="InterPro" id="IPR044846">
    <property type="entry name" value="GH10"/>
</dbReference>
<dbReference type="PROSITE" id="PS51760">
    <property type="entry name" value="GH10_2"/>
    <property type="match status" value="1"/>
</dbReference>
<comment type="catalytic activity">
    <reaction evidence="1">
        <text>Endohydrolysis of (1-&gt;4)-beta-D-xylosidic linkages in xylans.</text>
        <dbReference type="EC" id="3.2.1.8"/>
    </reaction>
</comment>
<reference evidence="13" key="1">
    <citation type="submission" date="2023-09" db="EMBL/GenBank/DDBJ databases">
        <authorList>
            <person name="Li S."/>
            <person name="Li X."/>
            <person name="Zhang C."/>
            <person name="Zhao Z."/>
        </authorList>
    </citation>
    <scope>NUCLEOTIDE SEQUENCE [LARGE SCALE GENOMIC DNA]</scope>
    <source>
        <strain evidence="13">SQ149</strain>
    </source>
</reference>
<dbReference type="InterPro" id="IPR001000">
    <property type="entry name" value="GH10_dom"/>
</dbReference>
<dbReference type="InterPro" id="IPR017853">
    <property type="entry name" value="GH"/>
</dbReference>
<evidence type="ECO:0000256" key="8">
    <source>
        <dbReference type="ARBA" id="ARBA00023295"/>
    </source>
</evidence>
<name>A0ABY9TW58_9GAMM</name>
<evidence type="ECO:0000256" key="1">
    <source>
        <dbReference type="ARBA" id="ARBA00000681"/>
    </source>
</evidence>
<dbReference type="EC" id="3.2.1.8" evidence="3"/>
<dbReference type="RefSeq" id="WP_348392164.1">
    <property type="nucleotide sequence ID" value="NZ_CP134145.1"/>
</dbReference>
<keyword evidence="6" id="KW-0378">Hydrolase</keyword>
<dbReference type="Proteomes" id="UP001258994">
    <property type="component" value="Chromosome"/>
</dbReference>
<keyword evidence="4" id="KW-0858">Xylan degradation</keyword>
<evidence type="ECO:0000256" key="6">
    <source>
        <dbReference type="ARBA" id="ARBA00022801"/>
    </source>
</evidence>
<evidence type="ECO:0000256" key="5">
    <source>
        <dbReference type="ARBA" id="ARBA00022729"/>
    </source>
</evidence>
<evidence type="ECO:0000256" key="10">
    <source>
        <dbReference type="SAM" id="SignalP"/>
    </source>
</evidence>
<dbReference type="SUPFAM" id="SSF51445">
    <property type="entry name" value="(Trans)glycosidases"/>
    <property type="match status" value="1"/>
</dbReference>
<evidence type="ECO:0000256" key="3">
    <source>
        <dbReference type="ARBA" id="ARBA00012590"/>
    </source>
</evidence>
<evidence type="ECO:0000313" key="13">
    <source>
        <dbReference type="Proteomes" id="UP001258994"/>
    </source>
</evidence>
<feature type="chain" id="PRO_5045702101" description="endo-1,4-beta-xylanase" evidence="10">
    <location>
        <begin position="25"/>
        <end position="589"/>
    </location>
</feature>
<evidence type="ECO:0000256" key="2">
    <source>
        <dbReference type="ARBA" id="ARBA00007495"/>
    </source>
</evidence>
<keyword evidence="13" id="KW-1185">Reference proteome</keyword>
<evidence type="ECO:0000256" key="4">
    <source>
        <dbReference type="ARBA" id="ARBA00022651"/>
    </source>
</evidence>
<dbReference type="Pfam" id="PF00331">
    <property type="entry name" value="Glyco_hydro_10"/>
    <property type="match status" value="1"/>
</dbReference>
<sequence>MLKSIKIISIALIAPLLFTSTVNAKQQVPEGGSIVSYQPALTKLKKINEFSEIKKTTIKDSQYTDVLDIKVNKQSPKIWGVQVPFKFENAKVEIGDNILFKVVARSVSSSIADGSVGQMDLFFKYTRRGKPVVIKRLMLSQEWQTFYIPQNVYRGPSTPNMQLAFLLGGLPKQHIQIAELELVNYQDKVDVAQLPMTKMKYFGSENDAQWRDEAKQQIEKHRKSDFSVNLLDDKNQPILNASLDIELTSHDYNFGCGLNAAQLFSDNKIPAEEKQQRLAQTEKMCNMVTINNSLKWRHFNTDRVEKAMAWLKDRDIKVRGHALIWGRFRSAHKDIEKKQDYYKQHPEEFQQELLKHIKEFAALYPEQITEWDVINEPAPEKNFVDILGKEATLEWFKAAKQTSPNASLCANDYAIISRYDTWHQDAYYDWLKYFNDNNAIDRVCVQGHFQGPMPISEIKQRLDRFAEFDLPIVLTEFDFFEIDEELKAQFTKDFITMFFAHPNTDGFIHWNLSDLYDENGELNLSGQVYDKLIHETWHTKVALSTNKQGQVSFNGFKGKYNLKIQLANGKTINQVVELTNSNVVNIKVN</sequence>
<dbReference type="SMART" id="SM00633">
    <property type="entry name" value="Glyco_10"/>
    <property type="match status" value="1"/>
</dbReference>
<accession>A0ABY9TW58</accession>
<keyword evidence="5 10" id="KW-0732">Signal</keyword>
<evidence type="ECO:0000256" key="9">
    <source>
        <dbReference type="ARBA" id="ARBA00023326"/>
    </source>
</evidence>
<keyword evidence="8" id="KW-0326">Glycosidase</keyword>
<keyword evidence="7" id="KW-0119">Carbohydrate metabolism</keyword>
<organism evidence="12 13">
    <name type="scientific">Thalassotalea psychrophila</name>
    <dbReference type="NCBI Taxonomy" id="3065647"/>
    <lineage>
        <taxon>Bacteria</taxon>
        <taxon>Pseudomonadati</taxon>
        <taxon>Pseudomonadota</taxon>
        <taxon>Gammaproteobacteria</taxon>
        <taxon>Alteromonadales</taxon>
        <taxon>Colwelliaceae</taxon>
        <taxon>Thalassotalea</taxon>
    </lineage>
</organism>
<dbReference type="EMBL" id="CP134145">
    <property type="protein sequence ID" value="WNC73051.1"/>
    <property type="molecule type" value="Genomic_DNA"/>
</dbReference>
<dbReference type="PANTHER" id="PTHR31490:SF88">
    <property type="entry name" value="BETA-XYLANASE"/>
    <property type="match status" value="1"/>
</dbReference>
<protein>
    <recommendedName>
        <fullName evidence="3">endo-1,4-beta-xylanase</fullName>
        <ecNumber evidence="3">3.2.1.8</ecNumber>
    </recommendedName>
</protein>
<evidence type="ECO:0000256" key="7">
    <source>
        <dbReference type="ARBA" id="ARBA00023277"/>
    </source>
</evidence>
<dbReference type="Gene3D" id="3.20.20.80">
    <property type="entry name" value="Glycosidases"/>
    <property type="match status" value="1"/>
</dbReference>
<gene>
    <name evidence="12" type="ORF">RGQ13_03445</name>
</gene>
<keyword evidence="9" id="KW-0624">Polysaccharide degradation</keyword>
<proteinExistence type="inferred from homology"/>